<gene>
    <name evidence="1" type="ORF">METZ01_LOCUS481769</name>
</gene>
<feature type="non-terminal residue" evidence="1">
    <location>
        <position position="57"/>
    </location>
</feature>
<dbReference type="AlphaFoldDB" id="A0A383CB74"/>
<sequence>MTNLNYLDLSELTQQFNEQQVIKYVVIDDFVVEDCARQVAKEHVEVPQEYWLDYSHT</sequence>
<evidence type="ECO:0000313" key="1">
    <source>
        <dbReference type="EMBL" id="SVE28915.1"/>
    </source>
</evidence>
<accession>A0A383CB74</accession>
<reference evidence="1" key="1">
    <citation type="submission" date="2018-05" db="EMBL/GenBank/DDBJ databases">
        <authorList>
            <person name="Lanie J.A."/>
            <person name="Ng W.-L."/>
            <person name="Kazmierczak K.M."/>
            <person name="Andrzejewski T.M."/>
            <person name="Davidsen T.M."/>
            <person name="Wayne K.J."/>
            <person name="Tettelin H."/>
            <person name="Glass J.I."/>
            <person name="Rusch D."/>
            <person name="Podicherti R."/>
            <person name="Tsui H.-C.T."/>
            <person name="Winkler M.E."/>
        </authorList>
    </citation>
    <scope>NUCLEOTIDE SEQUENCE</scope>
</reference>
<organism evidence="1">
    <name type="scientific">marine metagenome</name>
    <dbReference type="NCBI Taxonomy" id="408172"/>
    <lineage>
        <taxon>unclassified sequences</taxon>
        <taxon>metagenomes</taxon>
        <taxon>ecological metagenomes</taxon>
    </lineage>
</organism>
<protein>
    <submittedName>
        <fullName evidence="1">Uncharacterized protein</fullName>
    </submittedName>
</protein>
<dbReference type="EMBL" id="UINC01207011">
    <property type="protein sequence ID" value="SVE28915.1"/>
    <property type="molecule type" value="Genomic_DNA"/>
</dbReference>
<name>A0A383CB74_9ZZZZ</name>
<proteinExistence type="predicted"/>